<evidence type="ECO:0000256" key="4">
    <source>
        <dbReference type="ARBA" id="ARBA00022692"/>
    </source>
</evidence>
<evidence type="ECO:0000256" key="1">
    <source>
        <dbReference type="ARBA" id="ARBA00004651"/>
    </source>
</evidence>
<sequence>MQQVPSAHVRHPMWPIYLCVAVTALGIGIINPLIPHLLEEHGADEFIVGLSTSVMFASLVLTGMPIGRTIDKFGIRLFLIVGLISYTVAMLAMPWTSSIPLFFMWRIFEGIGWSCVWTAAETYVSRVSSPEQRGHNTAVYGMSLASGTAAGPIIGTAVLQLTGSHIMPFFVAVGAAILATVIVVLVVPEPHVAHTEQESGGVSFKITRPLILPLAIAFLYGYGTLSLVSLLPTLNYSNWELGTLISVTVIANIVAQVPIGRMLDRYGYRPLLIGSLSLLSGAALFATLHPPFLLTLFLGMLLGAFAGTLYPIGLAVLAARVPPAKLGGASGMFTVCYGLGSFVGPALTGGVMALVGDKHSDQALFGTIGCLVLALLGLIMTGIDRINVKEEHPVSVASTGIKPPM</sequence>
<dbReference type="InterPro" id="IPR047200">
    <property type="entry name" value="MFS_YcaD-like"/>
</dbReference>
<feature type="transmembrane region" description="Helical" evidence="7">
    <location>
        <begin position="12"/>
        <end position="34"/>
    </location>
</feature>
<name>A0A0P6Y8S3_9CHLR</name>
<comment type="caution">
    <text evidence="9">The sequence shown here is derived from an EMBL/GenBank/DDBJ whole genome shotgun (WGS) entry which is preliminary data.</text>
</comment>
<evidence type="ECO:0000256" key="3">
    <source>
        <dbReference type="ARBA" id="ARBA00022475"/>
    </source>
</evidence>
<dbReference type="InterPro" id="IPR036259">
    <property type="entry name" value="MFS_trans_sf"/>
</dbReference>
<evidence type="ECO:0000256" key="5">
    <source>
        <dbReference type="ARBA" id="ARBA00022989"/>
    </source>
</evidence>
<dbReference type="CDD" id="cd17477">
    <property type="entry name" value="MFS_YcaD_like"/>
    <property type="match status" value="1"/>
</dbReference>
<keyword evidence="4 7" id="KW-0812">Transmembrane</keyword>
<dbReference type="PANTHER" id="PTHR23521">
    <property type="entry name" value="TRANSPORTER MFS SUPERFAMILY"/>
    <property type="match status" value="1"/>
</dbReference>
<reference evidence="9 10" key="1">
    <citation type="submission" date="2015-07" db="EMBL/GenBank/DDBJ databases">
        <title>Whole genome sequence of Herpetosiphon geysericola DSM 7119.</title>
        <authorList>
            <person name="Hemp J."/>
            <person name="Ward L.M."/>
            <person name="Pace L.A."/>
            <person name="Fischer W.W."/>
        </authorList>
    </citation>
    <scope>NUCLEOTIDE SEQUENCE [LARGE SCALE GENOMIC DNA]</scope>
    <source>
        <strain evidence="9 10">DSM 7119</strain>
    </source>
</reference>
<feature type="transmembrane region" description="Helical" evidence="7">
    <location>
        <begin position="73"/>
        <end position="93"/>
    </location>
</feature>
<dbReference type="PANTHER" id="PTHR23521:SF2">
    <property type="entry name" value="TRANSPORTER MFS SUPERFAMILY"/>
    <property type="match status" value="1"/>
</dbReference>
<feature type="transmembrane region" description="Helical" evidence="7">
    <location>
        <begin position="209"/>
        <end position="229"/>
    </location>
</feature>
<feature type="transmembrane region" description="Helical" evidence="7">
    <location>
        <begin position="331"/>
        <end position="356"/>
    </location>
</feature>
<dbReference type="OrthoDB" id="65739at2"/>
<dbReference type="GO" id="GO:0005886">
    <property type="term" value="C:plasma membrane"/>
    <property type="evidence" value="ECO:0007669"/>
    <property type="project" value="UniProtKB-SubCell"/>
</dbReference>
<accession>A0A0P6Y8S3</accession>
<evidence type="ECO:0000256" key="6">
    <source>
        <dbReference type="ARBA" id="ARBA00023136"/>
    </source>
</evidence>
<feature type="transmembrane region" description="Helical" evidence="7">
    <location>
        <begin position="271"/>
        <end position="288"/>
    </location>
</feature>
<organism evidence="9 10">
    <name type="scientific">Herpetosiphon geysericola</name>
    <dbReference type="NCBI Taxonomy" id="70996"/>
    <lineage>
        <taxon>Bacteria</taxon>
        <taxon>Bacillati</taxon>
        <taxon>Chloroflexota</taxon>
        <taxon>Chloroflexia</taxon>
        <taxon>Herpetosiphonales</taxon>
        <taxon>Herpetosiphonaceae</taxon>
        <taxon>Herpetosiphon</taxon>
    </lineage>
</organism>
<dbReference type="EMBL" id="LGKP01000025">
    <property type="protein sequence ID" value="KPL85464.1"/>
    <property type="molecule type" value="Genomic_DNA"/>
</dbReference>
<dbReference type="GO" id="GO:0022857">
    <property type="term" value="F:transmembrane transporter activity"/>
    <property type="evidence" value="ECO:0007669"/>
    <property type="project" value="InterPro"/>
</dbReference>
<gene>
    <name evidence="9" type="ORF">SE18_17715</name>
</gene>
<dbReference type="Pfam" id="PF07690">
    <property type="entry name" value="MFS_1"/>
    <property type="match status" value="1"/>
</dbReference>
<keyword evidence="3" id="KW-1003">Cell membrane</keyword>
<evidence type="ECO:0000256" key="7">
    <source>
        <dbReference type="SAM" id="Phobius"/>
    </source>
</evidence>
<feature type="transmembrane region" description="Helical" evidence="7">
    <location>
        <begin position="166"/>
        <end position="188"/>
    </location>
</feature>
<dbReference type="SUPFAM" id="SSF103473">
    <property type="entry name" value="MFS general substrate transporter"/>
    <property type="match status" value="1"/>
</dbReference>
<dbReference type="InterPro" id="IPR001958">
    <property type="entry name" value="Tet-R_TetA/multi-R_MdtG-like"/>
</dbReference>
<feature type="transmembrane region" description="Helical" evidence="7">
    <location>
        <begin position="294"/>
        <end position="319"/>
    </location>
</feature>
<comment type="subcellular location">
    <subcellularLocation>
        <location evidence="1">Cell membrane</location>
        <topology evidence="1">Multi-pass membrane protein</topology>
    </subcellularLocation>
</comment>
<keyword evidence="10" id="KW-1185">Reference proteome</keyword>
<proteinExistence type="predicted"/>
<dbReference type="Proteomes" id="UP000050277">
    <property type="component" value="Unassembled WGS sequence"/>
</dbReference>
<evidence type="ECO:0000256" key="2">
    <source>
        <dbReference type="ARBA" id="ARBA00022448"/>
    </source>
</evidence>
<dbReference type="InterPro" id="IPR011701">
    <property type="entry name" value="MFS"/>
</dbReference>
<dbReference type="PRINTS" id="PR01035">
    <property type="entry name" value="TCRTETA"/>
</dbReference>
<protein>
    <recommendedName>
        <fullName evidence="8">Major facilitator superfamily (MFS) profile domain-containing protein</fullName>
    </recommendedName>
</protein>
<feature type="transmembrane region" description="Helical" evidence="7">
    <location>
        <begin position="46"/>
        <end position="66"/>
    </location>
</feature>
<dbReference type="PROSITE" id="PS50850">
    <property type="entry name" value="MFS"/>
    <property type="match status" value="1"/>
</dbReference>
<dbReference type="STRING" id="70996.SE18_17715"/>
<evidence type="ECO:0000259" key="8">
    <source>
        <dbReference type="PROSITE" id="PS50850"/>
    </source>
</evidence>
<evidence type="ECO:0000313" key="10">
    <source>
        <dbReference type="Proteomes" id="UP000050277"/>
    </source>
</evidence>
<dbReference type="Gene3D" id="1.20.1250.20">
    <property type="entry name" value="MFS general substrate transporter like domains"/>
    <property type="match status" value="2"/>
</dbReference>
<feature type="domain" description="Major facilitator superfamily (MFS) profile" evidence="8">
    <location>
        <begin position="12"/>
        <end position="392"/>
    </location>
</feature>
<dbReference type="InterPro" id="IPR020846">
    <property type="entry name" value="MFS_dom"/>
</dbReference>
<evidence type="ECO:0000313" key="9">
    <source>
        <dbReference type="EMBL" id="KPL85464.1"/>
    </source>
</evidence>
<keyword evidence="2" id="KW-0813">Transport</keyword>
<dbReference type="AlphaFoldDB" id="A0A0P6Y8S3"/>
<keyword evidence="6 7" id="KW-0472">Membrane</keyword>
<keyword evidence="5 7" id="KW-1133">Transmembrane helix</keyword>
<feature type="transmembrane region" description="Helical" evidence="7">
    <location>
        <begin position="241"/>
        <end position="259"/>
    </location>
</feature>
<feature type="transmembrane region" description="Helical" evidence="7">
    <location>
        <begin position="362"/>
        <end position="383"/>
    </location>
</feature>
<dbReference type="RefSeq" id="WP_054535784.1">
    <property type="nucleotide sequence ID" value="NZ_LGKP01000025.1"/>
</dbReference>